<name>A0A8R7K1G1_TRIUA</name>
<evidence type="ECO:0000313" key="3">
    <source>
        <dbReference type="Proteomes" id="UP000015106"/>
    </source>
</evidence>
<dbReference type="EnsemblPlants" id="TuG1812G0100003256.01.T01">
    <property type="protein sequence ID" value="TuG1812G0100003256.01.T01.cds446884"/>
    <property type="gene ID" value="TuG1812G0100003256.01"/>
</dbReference>
<feature type="transmembrane region" description="Helical" evidence="1">
    <location>
        <begin position="43"/>
        <end position="63"/>
    </location>
</feature>
<dbReference type="AlphaFoldDB" id="A0A8R7K1G1"/>
<feature type="transmembrane region" description="Helical" evidence="1">
    <location>
        <begin position="70"/>
        <end position="89"/>
    </location>
</feature>
<evidence type="ECO:0000313" key="2">
    <source>
        <dbReference type="EnsemblPlants" id="TuG1812G0100003256.01.T01.cds446884"/>
    </source>
</evidence>
<keyword evidence="1" id="KW-0812">Transmembrane</keyword>
<reference evidence="2" key="3">
    <citation type="submission" date="2022-06" db="UniProtKB">
        <authorList>
            <consortium name="EnsemblPlants"/>
        </authorList>
    </citation>
    <scope>IDENTIFICATION</scope>
</reference>
<proteinExistence type="predicted"/>
<organism evidence="2 3">
    <name type="scientific">Triticum urartu</name>
    <name type="common">Red wild einkorn</name>
    <name type="synonym">Crithodium urartu</name>
    <dbReference type="NCBI Taxonomy" id="4572"/>
    <lineage>
        <taxon>Eukaryota</taxon>
        <taxon>Viridiplantae</taxon>
        <taxon>Streptophyta</taxon>
        <taxon>Embryophyta</taxon>
        <taxon>Tracheophyta</taxon>
        <taxon>Spermatophyta</taxon>
        <taxon>Magnoliopsida</taxon>
        <taxon>Liliopsida</taxon>
        <taxon>Poales</taxon>
        <taxon>Poaceae</taxon>
        <taxon>BOP clade</taxon>
        <taxon>Pooideae</taxon>
        <taxon>Triticodae</taxon>
        <taxon>Triticeae</taxon>
        <taxon>Triticinae</taxon>
        <taxon>Triticum</taxon>
    </lineage>
</organism>
<dbReference type="Proteomes" id="UP000015106">
    <property type="component" value="Chromosome 1"/>
</dbReference>
<sequence length="97" mass="11361">MPPLLQIHNHCPCCFSTPPLSLAPLALTQSSICMPHQLRSRHINYVLMPNLHLGIMYVALFLLYYCSHSYFCLLCLFFAYYWILVWIAHPDSTCFYM</sequence>
<evidence type="ECO:0000256" key="1">
    <source>
        <dbReference type="SAM" id="Phobius"/>
    </source>
</evidence>
<reference evidence="2" key="2">
    <citation type="submission" date="2018-03" db="EMBL/GenBank/DDBJ databases">
        <title>The Triticum urartu genome reveals the dynamic nature of wheat genome evolution.</title>
        <authorList>
            <person name="Ling H."/>
            <person name="Ma B."/>
            <person name="Shi X."/>
            <person name="Liu H."/>
            <person name="Dong L."/>
            <person name="Sun H."/>
            <person name="Cao Y."/>
            <person name="Gao Q."/>
            <person name="Zheng S."/>
            <person name="Li Y."/>
            <person name="Yu Y."/>
            <person name="Du H."/>
            <person name="Qi M."/>
            <person name="Li Y."/>
            <person name="Yu H."/>
            <person name="Cui Y."/>
            <person name="Wang N."/>
            <person name="Chen C."/>
            <person name="Wu H."/>
            <person name="Zhao Y."/>
            <person name="Zhang J."/>
            <person name="Li Y."/>
            <person name="Zhou W."/>
            <person name="Zhang B."/>
            <person name="Hu W."/>
            <person name="Eijk M."/>
            <person name="Tang J."/>
            <person name="Witsenboer H."/>
            <person name="Zhao S."/>
            <person name="Li Z."/>
            <person name="Zhang A."/>
            <person name="Wang D."/>
            <person name="Liang C."/>
        </authorList>
    </citation>
    <scope>NUCLEOTIDE SEQUENCE [LARGE SCALE GENOMIC DNA]</scope>
    <source>
        <strain evidence="2">cv. G1812</strain>
    </source>
</reference>
<protein>
    <submittedName>
        <fullName evidence="2">Uncharacterized protein</fullName>
    </submittedName>
</protein>
<keyword evidence="1" id="KW-0472">Membrane</keyword>
<reference evidence="3" key="1">
    <citation type="journal article" date="2013" name="Nature">
        <title>Draft genome of the wheat A-genome progenitor Triticum urartu.</title>
        <authorList>
            <person name="Ling H.Q."/>
            <person name="Zhao S."/>
            <person name="Liu D."/>
            <person name="Wang J."/>
            <person name="Sun H."/>
            <person name="Zhang C."/>
            <person name="Fan H."/>
            <person name="Li D."/>
            <person name="Dong L."/>
            <person name="Tao Y."/>
            <person name="Gao C."/>
            <person name="Wu H."/>
            <person name="Li Y."/>
            <person name="Cui Y."/>
            <person name="Guo X."/>
            <person name="Zheng S."/>
            <person name="Wang B."/>
            <person name="Yu K."/>
            <person name="Liang Q."/>
            <person name="Yang W."/>
            <person name="Lou X."/>
            <person name="Chen J."/>
            <person name="Feng M."/>
            <person name="Jian J."/>
            <person name="Zhang X."/>
            <person name="Luo G."/>
            <person name="Jiang Y."/>
            <person name="Liu J."/>
            <person name="Wang Z."/>
            <person name="Sha Y."/>
            <person name="Zhang B."/>
            <person name="Wu H."/>
            <person name="Tang D."/>
            <person name="Shen Q."/>
            <person name="Xue P."/>
            <person name="Zou S."/>
            <person name="Wang X."/>
            <person name="Liu X."/>
            <person name="Wang F."/>
            <person name="Yang Y."/>
            <person name="An X."/>
            <person name="Dong Z."/>
            <person name="Zhang K."/>
            <person name="Zhang X."/>
            <person name="Luo M.C."/>
            <person name="Dvorak J."/>
            <person name="Tong Y."/>
            <person name="Wang J."/>
            <person name="Yang H."/>
            <person name="Li Z."/>
            <person name="Wang D."/>
            <person name="Zhang A."/>
            <person name="Wang J."/>
        </authorList>
    </citation>
    <scope>NUCLEOTIDE SEQUENCE</scope>
    <source>
        <strain evidence="3">cv. G1812</strain>
    </source>
</reference>
<keyword evidence="1" id="KW-1133">Transmembrane helix</keyword>
<accession>A0A8R7K1G1</accession>
<keyword evidence="3" id="KW-1185">Reference proteome</keyword>
<dbReference type="Gramene" id="TuG1812G0100003256.01.T01">
    <property type="protein sequence ID" value="TuG1812G0100003256.01.T01.cds446884"/>
    <property type="gene ID" value="TuG1812G0100003256.01"/>
</dbReference>